<proteinExistence type="predicted"/>
<keyword evidence="3" id="KW-0812">Transmembrane</keyword>
<dbReference type="PANTHER" id="PTHR43096">
    <property type="entry name" value="DNAJ HOMOLOG 1, MITOCHONDRIAL-RELATED"/>
    <property type="match status" value="1"/>
</dbReference>
<reference evidence="5 6" key="1">
    <citation type="journal article" date="2019" name="Int. J. Syst. Evol. Microbiol.">
        <title>The Global Catalogue of Microorganisms (GCM) 10K type strain sequencing project: providing services to taxonomists for standard genome sequencing and annotation.</title>
        <authorList>
            <consortium name="The Broad Institute Genomics Platform"/>
            <consortium name="The Broad Institute Genome Sequencing Center for Infectious Disease"/>
            <person name="Wu L."/>
            <person name="Ma J."/>
        </authorList>
    </citation>
    <scope>NUCLEOTIDE SEQUENCE [LARGE SCALE GENOMIC DNA]</scope>
    <source>
        <strain evidence="5 6">DT92</strain>
    </source>
</reference>
<feature type="transmembrane region" description="Helical" evidence="3">
    <location>
        <begin position="5"/>
        <end position="24"/>
    </location>
</feature>
<gene>
    <name evidence="5" type="ORF">ACFQRB_08845</name>
</gene>
<dbReference type="PROSITE" id="PS50076">
    <property type="entry name" value="DNAJ_2"/>
    <property type="match status" value="1"/>
</dbReference>
<dbReference type="InterPro" id="IPR001623">
    <property type="entry name" value="DnaJ_domain"/>
</dbReference>
<keyword evidence="1" id="KW-0143">Chaperone</keyword>
<keyword evidence="6" id="KW-1185">Reference proteome</keyword>
<dbReference type="CDD" id="cd06257">
    <property type="entry name" value="DnaJ"/>
    <property type="match status" value="1"/>
</dbReference>
<evidence type="ECO:0000256" key="2">
    <source>
        <dbReference type="SAM" id="MobiDB-lite"/>
    </source>
</evidence>
<feature type="compositionally biased region" description="Low complexity" evidence="2">
    <location>
        <begin position="104"/>
        <end position="113"/>
    </location>
</feature>
<dbReference type="GeneID" id="81121714"/>
<dbReference type="RefSeq" id="WP_284014456.1">
    <property type="nucleotide sequence ID" value="NZ_CP126156.1"/>
</dbReference>
<comment type="caution">
    <text evidence="5">The sequence shown here is derived from an EMBL/GenBank/DDBJ whole genome shotgun (WGS) entry which is preliminary data.</text>
</comment>
<accession>A0ABD5XX24</accession>
<evidence type="ECO:0000256" key="3">
    <source>
        <dbReference type="SAM" id="Phobius"/>
    </source>
</evidence>
<feature type="transmembrane region" description="Helical" evidence="3">
    <location>
        <begin position="30"/>
        <end position="50"/>
    </location>
</feature>
<name>A0ABD5XX24_9EURY</name>
<organism evidence="5 6">
    <name type="scientific">Halobaculum litoreum</name>
    <dbReference type="NCBI Taxonomy" id="3031998"/>
    <lineage>
        <taxon>Archaea</taxon>
        <taxon>Methanobacteriati</taxon>
        <taxon>Methanobacteriota</taxon>
        <taxon>Stenosarchaea group</taxon>
        <taxon>Halobacteria</taxon>
        <taxon>Halobacteriales</taxon>
        <taxon>Haloferacaceae</taxon>
        <taxon>Halobaculum</taxon>
    </lineage>
</organism>
<feature type="domain" description="J" evidence="4">
    <location>
        <begin position="135"/>
        <end position="186"/>
    </location>
</feature>
<dbReference type="SUPFAM" id="SSF46565">
    <property type="entry name" value="Chaperone J-domain"/>
    <property type="match status" value="1"/>
</dbReference>
<dbReference type="Pfam" id="PF00226">
    <property type="entry name" value="DnaJ"/>
    <property type="match status" value="1"/>
</dbReference>
<dbReference type="PRINTS" id="PR00625">
    <property type="entry name" value="JDOMAIN"/>
</dbReference>
<feature type="compositionally biased region" description="Basic and acidic residues" evidence="2">
    <location>
        <begin position="153"/>
        <end position="166"/>
    </location>
</feature>
<evidence type="ECO:0000256" key="1">
    <source>
        <dbReference type="ARBA" id="ARBA00023186"/>
    </source>
</evidence>
<dbReference type="Proteomes" id="UP001596368">
    <property type="component" value="Unassembled WGS sequence"/>
</dbReference>
<dbReference type="SMART" id="SM00271">
    <property type="entry name" value="DnaJ"/>
    <property type="match status" value="1"/>
</dbReference>
<evidence type="ECO:0000313" key="6">
    <source>
        <dbReference type="Proteomes" id="UP001596368"/>
    </source>
</evidence>
<dbReference type="Gene3D" id="1.10.287.110">
    <property type="entry name" value="DnaJ domain"/>
    <property type="match status" value="1"/>
</dbReference>
<dbReference type="InterPro" id="IPR036869">
    <property type="entry name" value="J_dom_sf"/>
</dbReference>
<dbReference type="EMBL" id="JBHSZG010000001">
    <property type="protein sequence ID" value="MFC7136584.1"/>
    <property type="molecule type" value="Genomic_DNA"/>
</dbReference>
<dbReference type="AlphaFoldDB" id="A0ABD5XX24"/>
<keyword evidence="3" id="KW-0472">Membrane</keyword>
<feature type="compositionally biased region" description="Gly residues" evidence="2">
    <location>
        <begin position="94"/>
        <end position="103"/>
    </location>
</feature>
<sequence length="186" mass="19408">MDRDVLLLGIAAVLAGLTATLVMLGITQSLFVLVAALPTGAAAYFIWYQASGRMKEDLRARAAAARASPGDDDGRTPGGDSRFAREARRRARMGDGGRAGPAGGRRSAGAGSRARGRGPTGGAAMNANSGMPPGDARRTLGVEAGASQSEVKSAYRDRVKETHPDSGGDEEEFKRVNRAYETLKES</sequence>
<keyword evidence="3" id="KW-1133">Transmembrane helix</keyword>
<dbReference type="PANTHER" id="PTHR43096:SF52">
    <property type="entry name" value="DNAJ HOMOLOG 1, MITOCHONDRIAL-RELATED"/>
    <property type="match status" value="1"/>
</dbReference>
<protein>
    <submittedName>
        <fullName evidence="5">J domain-containing protein</fullName>
    </submittedName>
</protein>
<feature type="region of interest" description="Disordered" evidence="2">
    <location>
        <begin position="62"/>
        <end position="175"/>
    </location>
</feature>
<evidence type="ECO:0000259" key="4">
    <source>
        <dbReference type="PROSITE" id="PS50076"/>
    </source>
</evidence>
<evidence type="ECO:0000313" key="5">
    <source>
        <dbReference type="EMBL" id="MFC7136584.1"/>
    </source>
</evidence>